<dbReference type="Gene3D" id="2.40.30.10">
    <property type="entry name" value="Translation factors"/>
    <property type="match status" value="1"/>
</dbReference>
<dbReference type="InterPro" id="IPR027417">
    <property type="entry name" value="P-loop_NTPase"/>
</dbReference>
<dbReference type="PANTHER" id="PTHR43261:SF1">
    <property type="entry name" value="RIBOSOME-RELEASING FACTOR 2, MITOCHONDRIAL"/>
    <property type="match status" value="1"/>
</dbReference>
<keyword evidence="5" id="KW-0342">GTP-binding</keyword>
<evidence type="ECO:0000313" key="10">
    <source>
        <dbReference type="Proteomes" id="UP000190027"/>
    </source>
</evidence>
<dbReference type="InterPro" id="IPR014721">
    <property type="entry name" value="Ribsml_uS5_D2-typ_fold_subgr"/>
</dbReference>
<dbReference type="InterPro" id="IPR053905">
    <property type="entry name" value="EF-G-like_DII"/>
</dbReference>
<dbReference type="FunFam" id="3.30.70.870:FF:000001">
    <property type="entry name" value="Elongation factor G"/>
    <property type="match status" value="1"/>
</dbReference>
<dbReference type="FunFam" id="3.30.70.240:FF:000001">
    <property type="entry name" value="Elongation factor G"/>
    <property type="match status" value="1"/>
</dbReference>
<dbReference type="FunFam" id="3.40.50.300:FF:000029">
    <property type="entry name" value="Elongation factor G"/>
    <property type="match status" value="1"/>
</dbReference>
<protein>
    <recommendedName>
        <fullName evidence="7">Elongation factor G</fullName>
    </recommendedName>
</protein>
<dbReference type="SMART" id="SM00889">
    <property type="entry name" value="EFG_IV"/>
    <property type="match status" value="1"/>
</dbReference>
<dbReference type="CDD" id="cd01886">
    <property type="entry name" value="EF-G"/>
    <property type="match status" value="1"/>
</dbReference>
<dbReference type="SUPFAM" id="SSF54211">
    <property type="entry name" value="Ribosomal protein S5 domain 2-like"/>
    <property type="match status" value="1"/>
</dbReference>
<comment type="function">
    <text evidence="6">Catalyzes the GTP-dependent ribosomal translocation step during translation elongation. During this step, the ribosome changes from the pre-translocational (PRE) to the post-translocational (POST) state as the newly formed A-site-bound peptidyl-tRNA and P-site-bound deacylated tRNA move to the P and E sites, respectively. Catalyzes the coordinated movement of the two tRNA molecules, the mRNA and conformational changes in the ribosome.</text>
</comment>
<evidence type="ECO:0000256" key="7">
    <source>
        <dbReference type="NCBIfam" id="TIGR00484"/>
    </source>
</evidence>
<dbReference type="CDD" id="cd01680">
    <property type="entry name" value="EFG_like_IV"/>
    <property type="match status" value="1"/>
</dbReference>
<dbReference type="CDD" id="cd16262">
    <property type="entry name" value="EFG_III"/>
    <property type="match status" value="1"/>
</dbReference>
<dbReference type="Pfam" id="PF14492">
    <property type="entry name" value="EFG_III"/>
    <property type="match status" value="1"/>
</dbReference>
<evidence type="ECO:0000256" key="6">
    <source>
        <dbReference type="ARBA" id="ARBA00024731"/>
    </source>
</evidence>
<dbReference type="InterPro" id="IPR035649">
    <property type="entry name" value="EFG_V"/>
</dbReference>
<dbReference type="InterPro" id="IPR041095">
    <property type="entry name" value="EFG_II"/>
</dbReference>
<dbReference type="InterPro" id="IPR031157">
    <property type="entry name" value="G_TR_CS"/>
</dbReference>
<feature type="domain" description="Tr-type G" evidence="8">
    <location>
        <begin position="15"/>
        <end position="290"/>
    </location>
</feature>
<dbReference type="Gene3D" id="3.40.50.300">
    <property type="entry name" value="P-loop containing nucleotide triphosphate hydrolases"/>
    <property type="match status" value="1"/>
</dbReference>
<name>A0A1T4WS80_9BACT</name>
<dbReference type="SUPFAM" id="SSF52540">
    <property type="entry name" value="P-loop containing nucleoside triphosphate hydrolases"/>
    <property type="match status" value="1"/>
</dbReference>
<dbReference type="Proteomes" id="UP000190027">
    <property type="component" value="Unassembled WGS sequence"/>
</dbReference>
<keyword evidence="3 9" id="KW-0251">Elongation factor</keyword>
<gene>
    <name evidence="9" type="ORF">SAMN02745704_01317</name>
</gene>
<comment type="similarity">
    <text evidence="1">Belongs to the TRAFAC class translation factor GTPase superfamily. Classic translation factor GTPase family. EF-G/EF-2 subfamily.</text>
</comment>
<keyword evidence="10" id="KW-1185">Reference proteome</keyword>
<evidence type="ECO:0000256" key="5">
    <source>
        <dbReference type="ARBA" id="ARBA00023134"/>
    </source>
</evidence>
<dbReference type="GO" id="GO:0003924">
    <property type="term" value="F:GTPase activity"/>
    <property type="evidence" value="ECO:0007669"/>
    <property type="project" value="InterPro"/>
</dbReference>
<sequence>MSKTKSSGKAAKYLDKLRNIGVMAHIDAGKTTLTERMLYYSGKIHRMGEVHEGTATMDYMPEEQERGITITSALTTTPWQDCLINIIDTPGHVDFTIEVERSLRVLDGAVGVFCGVSGVEPQSETVWRQSERYGVPKIAFVNKLDRLGADFSAVLDSMRRRLRANPLPLQCPDGEGQEHRGVFDLVTLERLEFDVGGKVLEYQRVPLSDEEVERIAPWREQLLETLAEEDDEFCDIYLGGEAFDVEALRRAVRRATLAGKLVPVLCGSALKNIGVQPVLDAICYYLPSPAEVPPASGIPPQGGERLSFPPHPSEPLSALVFKVSMESGRKLALMRLYSGRIKAGDTVYNVTEDKDERVARLFRLHAGRKEKIDEAVAGEIVAAAGMRFARTGDTLARRETPLVLEQIAGYKPVISLAIEPRNSEEGDKLEEVLEKFLLEDPTLSVTNDEDTGQVIVSGMGELHLEIIRERLRREYNLEPRTGKPQVVYQETVSAKGEAEGIFHRELGEVMHFGGMRLSVEPRERNKGNDVVFEVDTSSWPTGWIDAAAEGINDGLQSGVLKGYPVQDVRVRVLELQRRDGESSPAGYRMAAAHALKQALTAAGPQLLEPIMWLEITVPEEHVGDVIGLLGSKGAKIENMLDRGEVKTVQALSSLAGLFGFSTELRSATQGRAAFVMTFARFDILA</sequence>
<dbReference type="PROSITE" id="PS51722">
    <property type="entry name" value="G_TR_2"/>
    <property type="match status" value="1"/>
</dbReference>
<dbReference type="Pfam" id="PF00679">
    <property type="entry name" value="EFG_C"/>
    <property type="match status" value="1"/>
</dbReference>
<dbReference type="CDD" id="cd04088">
    <property type="entry name" value="EFG_mtEFG_II"/>
    <property type="match status" value="1"/>
</dbReference>
<keyword evidence="2" id="KW-0547">Nucleotide-binding</keyword>
<dbReference type="NCBIfam" id="NF009381">
    <property type="entry name" value="PRK12740.1-5"/>
    <property type="match status" value="1"/>
</dbReference>
<evidence type="ECO:0000313" key="9">
    <source>
        <dbReference type="EMBL" id="SKA80232.1"/>
    </source>
</evidence>
<evidence type="ECO:0000259" key="8">
    <source>
        <dbReference type="PROSITE" id="PS51722"/>
    </source>
</evidence>
<dbReference type="GO" id="GO:0032790">
    <property type="term" value="P:ribosome disassembly"/>
    <property type="evidence" value="ECO:0007669"/>
    <property type="project" value="TreeGrafter"/>
</dbReference>
<proteinExistence type="inferred from homology"/>
<dbReference type="SUPFAM" id="SSF50447">
    <property type="entry name" value="Translation proteins"/>
    <property type="match status" value="1"/>
</dbReference>
<dbReference type="SUPFAM" id="SSF54980">
    <property type="entry name" value="EF-G C-terminal domain-like"/>
    <property type="match status" value="2"/>
</dbReference>
<dbReference type="Pfam" id="PF00009">
    <property type="entry name" value="GTP_EFTU"/>
    <property type="match status" value="1"/>
</dbReference>
<dbReference type="Pfam" id="PF03764">
    <property type="entry name" value="EFG_IV"/>
    <property type="match status" value="1"/>
</dbReference>
<dbReference type="Gene3D" id="3.30.230.10">
    <property type="match status" value="1"/>
</dbReference>
<dbReference type="InterPro" id="IPR035647">
    <property type="entry name" value="EFG_III/V"/>
</dbReference>
<dbReference type="CDD" id="cd03713">
    <property type="entry name" value="EFG_mtEFG_C"/>
    <property type="match status" value="1"/>
</dbReference>
<dbReference type="PRINTS" id="PR00315">
    <property type="entry name" value="ELONGATNFCT"/>
</dbReference>
<dbReference type="AlphaFoldDB" id="A0A1T4WS80"/>
<dbReference type="EMBL" id="FUYC01000004">
    <property type="protein sequence ID" value="SKA80232.1"/>
    <property type="molecule type" value="Genomic_DNA"/>
</dbReference>
<accession>A0A1T4WS80</accession>
<dbReference type="GO" id="GO:0005525">
    <property type="term" value="F:GTP binding"/>
    <property type="evidence" value="ECO:0007669"/>
    <property type="project" value="UniProtKB-UniRule"/>
</dbReference>
<dbReference type="InterPro" id="IPR004540">
    <property type="entry name" value="Transl_elong_EFG/EF2"/>
</dbReference>
<dbReference type="InterPro" id="IPR009022">
    <property type="entry name" value="EFG_III"/>
</dbReference>
<dbReference type="InterPro" id="IPR000640">
    <property type="entry name" value="EFG_V-like"/>
</dbReference>
<evidence type="ECO:0000256" key="2">
    <source>
        <dbReference type="ARBA" id="ARBA00022741"/>
    </source>
</evidence>
<evidence type="ECO:0000256" key="3">
    <source>
        <dbReference type="ARBA" id="ARBA00022768"/>
    </source>
</evidence>
<dbReference type="NCBIfam" id="TIGR00484">
    <property type="entry name" value="EF-G"/>
    <property type="match status" value="1"/>
</dbReference>
<organism evidence="9 10">
    <name type="scientific">Paucidesulfovibrio gracilis DSM 16080</name>
    <dbReference type="NCBI Taxonomy" id="1121449"/>
    <lineage>
        <taxon>Bacteria</taxon>
        <taxon>Pseudomonadati</taxon>
        <taxon>Thermodesulfobacteriota</taxon>
        <taxon>Desulfovibrionia</taxon>
        <taxon>Desulfovibrionales</taxon>
        <taxon>Desulfovibrionaceae</taxon>
        <taxon>Paucidesulfovibrio</taxon>
    </lineage>
</organism>
<dbReference type="NCBIfam" id="TIGR00231">
    <property type="entry name" value="small_GTP"/>
    <property type="match status" value="1"/>
</dbReference>
<dbReference type="OrthoDB" id="9801472at2"/>
<dbReference type="GO" id="GO:0003746">
    <property type="term" value="F:translation elongation factor activity"/>
    <property type="evidence" value="ECO:0007669"/>
    <property type="project" value="UniProtKB-UniRule"/>
</dbReference>
<dbReference type="Pfam" id="PF22042">
    <property type="entry name" value="EF-G_D2"/>
    <property type="match status" value="1"/>
</dbReference>
<dbReference type="InterPro" id="IPR009000">
    <property type="entry name" value="Transl_B-barrel_sf"/>
</dbReference>
<dbReference type="InterPro" id="IPR005225">
    <property type="entry name" value="Small_GTP-bd"/>
</dbReference>
<dbReference type="Gene3D" id="3.30.70.240">
    <property type="match status" value="1"/>
</dbReference>
<dbReference type="SMART" id="SM00838">
    <property type="entry name" value="EFG_C"/>
    <property type="match status" value="1"/>
</dbReference>
<dbReference type="Gene3D" id="3.30.70.870">
    <property type="entry name" value="Elongation Factor G (Translational Gtpase), domain 3"/>
    <property type="match status" value="1"/>
</dbReference>
<evidence type="ECO:0000256" key="4">
    <source>
        <dbReference type="ARBA" id="ARBA00022917"/>
    </source>
</evidence>
<dbReference type="PANTHER" id="PTHR43261">
    <property type="entry name" value="TRANSLATION ELONGATION FACTOR G-RELATED"/>
    <property type="match status" value="1"/>
</dbReference>
<dbReference type="InterPro" id="IPR000795">
    <property type="entry name" value="T_Tr_GTP-bd_dom"/>
</dbReference>
<reference evidence="9 10" key="1">
    <citation type="submission" date="2017-02" db="EMBL/GenBank/DDBJ databases">
        <authorList>
            <person name="Peterson S.W."/>
        </authorList>
    </citation>
    <scope>NUCLEOTIDE SEQUENCE [LARGE SCALE GENOMIC DNA]</scope>
    <source>
        <strain evidence="9 10">DSM 16080</strain>
    </source>
</reference>
<dbReference type="PROSITE" id="PS00301">
    <property type="entry name" value="G_TR_1"/>
    <property type="match status" value="1"/>
</dbReference>
<dbReference type="InterPro" id="IPR005517">
    <property type="entry name" value="Transl_elong_EFG/EF2_IV"/>
</dbReference>
<dbReference type="InterPro" id="IPR020568">
    <property type="entry name" value="Ribosomal_Su5_D2-typ_SF"/>
</dbReference>
<evidence type="ECO:0000256" key="1">
    <source>
        <dbReference type="ARBA" id="ARBA00005870"/>
    </source>
</evidence>
<dbReference type="STRING" id="1121449.SAMN02745704_01317"/>
<dbReference type="RefSeq" id="WP_078716891.1">
    <property type="nucleotide sequence ID" value="NZ_FUYC01000004.1"/>
</dbReference>
<keyword evidence="4" id="KW-0648">Protein biosynthesis</keyword>